<feature type="transmembrane region" description="Helical" evidence="2">
    <location>
        <begin position="120"/>
        <end position="139"/>
    </location>
</feature>
<reference evidence="4" key="3">
    <citation type="submission" date="2015-06" db="UniProtKB">
        <authorList>
            <consortium name="EnsemblMetazoa"/>
        </authorList>
    </citation>
    <scope>IDENTIFICATION</scope>
</reference>
<gene>
    <name evidence="3" type="ORF">CAPTEDRAFT_216831</name>
</gene>
<evidence type="ECO:0000313" key="5">
    <source>
        <dbReference type="Proteomes" id="UP000014760"/>
    </source>
</evidence>
<keyword evidence="2" id="KW-1133">Transmembrane helix</keyword>
<evidence type="ECO:0000313" key="4">
    <source>
        <dbReference type="EnsemblMetazoa" id="CapteP216831"/>
    </source>
</evidence>
<feature type="transmembrane region" description="Helical" evidence="2">
    <location>
        <begin position="88"/>
        <end position="111"/>
    </location>
</feature>
<dbReference type="EnsemblMetazoa" id="CapteT216831">
    <property type="protein sequence ID" value="CapteP216831"/>
    <property type="gene ID" value="CapteG216831"/>
</dbReference>
<protein>
    <recommendedName>
        <fullName evidence="6">EamA domain-containing protein</fullName>
    </recommendedName>
</protein>
<evidence type="ECO:0000256" key="1">
    <source>
        <dbReference type="SAM" id="MobiDB-lite"/>
    </source>
</evidence>
<dbReference type="Proteomes" id="UP000014760">
    <property type="component" value="Unassembled WGS sequence"/>
</dbReference>
<feature type="compositionally biased region" description="Gly residues" evidence="1">
    <location>
        <begin position="10"/>
        <end position="26"/>
    </location>
</feature>
<feature type="transmembrane region" description="Helical" evidence="2">
    <location>
        <begin position="377"/>
        <end position="396"/>
    </location>
</feature>
<feature type="transmembrane region" description="Helical" evidence="2">
    <location>
        <begin position="145"/>
        <end position="164"/>
    </location>
</feature>
<feature type="transmembrane region" description="Helical" evidence="2">
    <location>
        <begin position="325"/>
        <end position="346"/>
    </location>
</feature>
<evidence type="ECO:0008006" key="6">
    <source>
        <dbReference type="Google" id="ProtNLM"/>
    </source>
</evidence>
<name>R7USH0_CAPTE</name>
<keyword evidence="2" id="KW-0812">Transmembrane</keyword>
<accession>R7USH0</accession>
<evidence type="ECO:0000313" key="3">
    <source>
        <dbReference type="EMBL" id="ELU09145.1"/>
    </source>
</evidence>
<dbReference type="HOGENOM" id="CLU_659287_0_0_1"/>
<feature type="region of interest" description="Disordered" evidence="1">
    <location>
        <begin position="1"/>
        <end position="26"/>
    </location>
</feature>
<dbReference type="AlphaFoldDB" id="R7USH0"/>
<reference evidence="5" key="1">
    <citation type="submission" date="2012-12" db="EMBL/GenBank/DDBJ databases">
        <authorList>
            <person name="Hellsten U."/>
            <person name="Grimwood J."/>
            <person name="Chapman J.A."/>
            <person name="Shapiro H."/>
            <person name="Aerts A."/>
            <person name="Otillar R.P."/>
            <person name="Terry A.Y."/>
            <person name="Boore J.L."/>
            <person name="Simakov O."/>
            <person name="Marletaz F."/>
            <person name="Cho S.-J."/>
            <person name="Edsinger-Gonzales E."/>
            <person name="Havlak P."/>
            <person name="Kuo D.-H."/>
            <person name="Larsson T."/>
            <person name="Lv J."/>
            <person name="Arendt D."/>
            <person name="Savage R."/>
            <person name="Osoegawa K."/>
            <person name="de Jong P."/>
            <person name="Lindberg D.R."/>
            <person name="Seaver E.C."/>
            <person name="Weisblat D.A."/>
            <person name="Putnam N.H."/>
            <person name="Grigoriev I.V."/>
            <person name="Rokhsar D.S."/>
        </authorList>
    </citation>
    <scope>NUCLEOTIDE SEQUENCE</scope>
    <source>
        <strain evidence="5">I ESC-2004</strain>
    </source>
</reference>
<proteinExistence type="predicted"/>
<dbReference type="EMBL" id="AMQN01006500">
    <property type="status" value="NOT_ANNOTATED_CDS"/>
    <property type="molecule type" value="Genomic_DNA"/>
</dbReference>
<feature type="transmembrane region" description="Helical" evidence="2">
    <location>
        <begin position="295"/>
        <end position="313"/>
    </location>
</feature>
<organism evidence="3">
    <name type="scientific">Capitella teleta</name>
    <name type="common">Polychaete worm</name>
    <dbReference type="NCBI Taxonomy" id="283909"/>
    <lineage>
        <taxon>Eukaryota</taxon>
        <taxon>Metazoa</taxon>
        <taxon>Spiralia</taxon>
        <taxon>Lophotrochozoa</taxon>
        <taxon>Annelida</taxon>
        <taxon>Polychaeta</taxon>
        <taxon>Sedentaria</taxon>
        <taxon>Scolecida</taxon>
        <taxon>Capitellidae</taxon>
        <taxon>Capitella</taxon>
    </lineage>
</organism>
<dbReference type="EMBL" id="KB298496">
    <property type="protein sequence ID" value="ELU09145.1"/>
    <property type="molecule type" value="Genomic_DNA"/>
</dbReference>
<evidence type="ECO:0000256" key="2">
    <source>
        <dbReference type="SAM" id="Phobius"/>
    </source>
</evidence>
<reference evidence="3 5" key="2">
    <citation type="journal article" date="2013" name="Nature">
        <title>Insights into bilaterian evolution from three spiralian genomes.</title>
        <authorList>
            <person name="Simakov O."/>
            <person name="Marletaz F."/>
            <person name="Cho S.J."/>
            <person name="Edsinger-Gonzales E."/>
            <person name="Havlak P."/>
            <person name="Hellsten U."/>
            <person name="Kuo D.H."/>
            <person name="Larsson T."/>
            <person name="Lv J."/>
            <person name="Arendt D."/>
            <person name="Savage R."/>
            <person name="Osoegawa K."/>
            <person name="de Jong P."/>
            <person name="Grimwood J."/>
            <person name="Chapman J.A."/>
            <person name="Shapiro H."/>
            <person name="Aerts A."/>
            <person name="Otillar R.P."/>
            <person name="Terry A.Y."/>
            <person name="Boore J.L."/>
            <person name="Grigoriev I.V."/>
            <person name="Lindberg D.R."/>
            <person name="Seaver E.C."/>
            <person name="Weisblat D.A."/>
            <person name="Putnam N.H."/>
            <person name="Rokhsar D.S."/>
        </authorList>
    </citation>
    <scope>NUCLEOTIDE SEQUENCE</scope>
    <source>
        <strain evidence="3 5">I ESC-2004</strain>
    </source>
</reference>
<keyword evidence="2" id="KW-0472">Membrane</keyword>
<feature type="transmembrane region" description="Helical" evidence="2">
    <location>
        <begin position="353"/>
        <end position="371"/>
    </location>
</feature>
<feature type="transmembrane region" description="Helical" evidence="2">
    <location>
        <begin position="171"/>
        <end position="192"/>
    </location>
</feature>
<sequence length="417" mass="44381">MSSDKIPLHEGGGPGASPSLGGGGQSKYGTVDEMEMEVEEEVPFNEPSKRKLAMGVGFSLLSAVTLALTVMALIHIGRSTVPALQVIVFAYSVQAAMLIPVAVIFFGAFLAETKEHFTELLFTGLLLSLGVLCGYQAAVILPGKVVVTLFPAVLMVITLAYSWCIEIEPDWIFGGICATSLTGLILMAAHGIHASFTHGWVPVISARDVDLTLRDGIESDSGAVVDTKTVTVAPWDAPEGTDDYAPGTGGVPDTNLGPTEHLMYAYCSLLLGVIVTTVGASMVHSRLHHIHMAPFLFWTALVGVLMSSLEFVLFGEPSWPARGDIITFIGAVIFLDVCILAVNIAWRHIHPGLLILVASSSVALFFLLEYTVPSFAILAPIDHPAVIEIIGVVLVLNSKLFQSCENNKTAVGMTCFC</sequence>
<feature type="transmembrane region" description="Helical" evidence="2">
    <location>
        <begin position="263"/>
        <end position="283"/>
    </location>
</feature>
<keyword evidence="5" id="KW-1185">Reference proteome</keyword>
<feature type="transmembrane region" description="Helical" evidence="2">
    <location>
        <begin position="52"/>
        <end position="76"/>
    </location>
</feature>